<name>A0ACB6S799_9PLEO</name>
<protein>
    <submittedName>
        <fullName evidence="1">Uncharacterized protein</fullName>
    </submittedName>
</protein>
<reference evidence="1" key="1">
    <citation type="journal article" date="2020" name="Stud. Mycol.">
        <title>101 Dothideomycetes genomes: a test case for predicting lifestyles and emergence of pathogens.</title>
        <authorList>
            <person name="Haridas S."/>
            <person name="Albert R."/>
            <person name="Binder M."/>
            <person name="Bloem J."/>
            <person name="Labutti K."/>
            <person name="Salamov A."/>
            <person name="Andreopoulos B."/>
            <person name="Baker S."/>
            <person name="Barry K."/>
            <person name="Bills G."/>
            <person name="Bluhm B."/>
            <person name="Cannon C."/>
            <person name="Castanera R."/>
            <person name="Culley D."/>
            <person name="Daum C."/>
            <person name="Ezra D."/>
            <person name="Gonzalez J."/>
            <person name="Henrissat B."/>
            <person name="Kuo A."/>
            <person name="Liang C."/>
            <person name="Lipzen A."/>
            <person name="Lutzoni F."/>
            <person name="Magnuson J."/>
            <person name="Mondo S."/>
            <person name="Nolan M."/>
            <person name="Ohm R."/>
            <person name="Pangilinan J."/>
            <person name="Park H.-J."/>
            <person name="Ramirez L."/>
            <person name="Alfaro M."/>
            <person name="Sun H."/>
            <person name="Tritt A."/>
            <person name="Yoshinaga Y."/>
            <person name="Zwiers L.-H."/>
            <person name="Turgeon B."/>
            <person name="Goodwin S."/>
            <person name="Spatafora J."/>
            <person name="Crous P."/>
            <person name="Grigoriev I."/>
        </authorList>
    </citation>
    <scope>NUCLEOTIDE SEQUENCE</scope>
    <source>
        <strain evidence="1">CBS 525.71</strain>
    </source>
</reference>
<dbReference type="Proteomes" id="UP000799754">
    <property type="component" value="Unassembled WGS sequence"/>
</dbReference>
<comment type="caution">
    <text evidence="1">The sequence shown here is derived from an EMBL/GenBank/DDBJ whole genome shotgun (WGS) entry which is preliminary data.</text>
</comment>
<accession>A0ACB6S799</accession>
<evidence type="ECO:0000313" key="2">
    <source>
        <dbReference type="Proteomes" id="UP000799754"/>
    </source>
</evidence>
<gene>
    <name evidence="1" type="ORF">BU25DRAFT_313112</name>
</gene>
<evidence type="ECO:0000313" key="1">
    <source>
        <dbReference type="EMBL" id="KAF2630140.1"/>
    </source>
</evidence>
<proteinExistence type="predicted"/>
<dbReference type="EMBL" id="MU006708">
    <property type="protein sequence ID" value="KAF2630140.1"/>
    <property type="molecule type" value="Genomic_DNA"/>
</dbReference>
<keyword evidence="2" id="KW-1185">Reference proteome</keyword>
<sequence>MCTNFTLKHVTCSHHFWVKRLCHRGSECTYQTEVESSKGGECWDCDPGQAPPAAIFSDGKKIEVIWGRVKKK</sequence>
<organism evidence="1 2">
    <name type="scientific">Macroventuria anomochaeta</name>
    <dbReference type="NCBI Taxonomy" id="301207"/>
    <lineage>
        <taxon>Eukaryota</taxon>
        <taxon>Fungi</taxon>
        <taxon>Dikarya</taxon>
        <taxon>Ascomycota</taxon>
        <taxon>Pezizomycotina</taxon>
        <taxon>Dothideomycetes</taxon>
        <taxon>Pleosporomycetidae</taxon>
        <taxon>Pleosporales</taxon>
        <taxon>Pleosporineae</taxon>
        <taxon>Didymellaceae</taxon>
        <taxon>Macroventuria</taxon>
    </lineage>
</organism>
<feature type="non-terminal residue" evidence="1">
    <location>
        <position position="72"/>
    </location>
</feature>